<comment type="caution">
    <text evidence="2">The sequence shown here is derived from an EMBL/GenBank/DDBJ whole genome shotgun (WGS) entry which is preliminary data.</text>
</comment>
<dbReference type="SUPFAM" id="SSF111126">
    <property type="entry name" value="Ligand-binding domain in the NO signalling and Golgi transport"/>
    <property type="match status" value="1"/>
</dbReference>
<sequence>MTLFTFDDMKKIKRETLGGLVPLELFRSVRLIGMYQGLPMKGKNTTLTVGREIGKSMPVESLEDVLTLFEELKIGIPKIIERTENKIHIVIEDCFCEGLPVNEGNMVCDLEGAILEGALSKIYEGKINIREIKCNVNGDENCEYLIHIS</sequence>
<proteinExistence type="predicted"/>
<keyword evidence="3" id="KW-1185">Reference proteome</keyword>
<accession>A0ABS4RIY7</accession>
<dbReference type="SMART" id="SM00989">
    <property type="entry name" value="V4R"/>
    <property type="match status" value="1"/>
</dbReference>
<dbReference type="Proteomes" id="UP001519293">
    <property type="component" value="Unassembled WGS sequence"/>
</dbReference>
<dbReference type="RefSeq" id="WP_066391748.1">
    <property type="nucleotide sequence ID" value="NZ_JAGIKZ010000025.1"/>
</dbReference>
<protein>
    <submittedName>
        <fullName evidence="2">Hydrocarbon binding protein</fullName>
    </submittedName>
</protein>
<name>A0ABS4RIY7_9BACI</name>
<feature type="domain" description="4-vinyl reductase 4VR" evidence="1">
    <location>
        <begin position="86"/>
        <end position="148"/>
    </location>
</feature>
<dbReference type="InterPro" id="IPR004096">
    <property type="entry name" value="V4R"/>
</dbReference>
<dbReference type="InterPro" id="IPR024096">
    <property type="entry name" value="NO_sig/Golgi_transp_ligand-bd"/>
</dbReference>
<dbReference type="Gene3D" id="3.30.1380.20">
    <property type="entry name" value="Trafficking protein particle complex subunit 3"/>
    <property type="match status" value="1"/>
</dbReference>
<dbReference type="PANTHER" id="PTHR35090">
    <property type="entry name" value="DNA-DIRECTED RNA POLYMERASE SUBUNIT I"/>
    <property type="match status" value="1"/>
</dbReference>
<gene>
    <name evidence="2" type="ORF">J2Z40_003269</name>
</gene>
<dbReference type="PANTHER" id="PTHR35090:SF2">
    <property type="entry name" value="ARSR FAMILY TRANSCRIPTIONAL REGULATOR"/>
    <property type="match status" value="1"/>
</dbReference>
<dbReference type="Pfam" id="PF02830">
    <property type="entry name" value="V4R"/>
    <property type="match status" value="1"/>
</dbReference>
<dbReference type="EMBL" id="JAGIKZ010000025">
    <property type="protein sequence ID" value="MBP2242689.1"/>
    <property type="molecule type" value="Genomic_DNA"/>
</dbReference>
<evidence type="ECO:0000313" key="2">
    <source>
        <dbReference type="EMBL" id="MBP2242689.1"/>
    </source>
</evidence>
<reference evidence="2 3" key="1">
    <citation type="submission" date="2021-03" db="EMBL/GenBank/DDBJ databases">
        <title>Genomic Encyclopedia of Type Strains, Phase IV (KMG-IV): sequencing the most valuable type-strain genomes for metagenomic binning, comparative biology and taxonomic classification.</title>
        <authorList>
            <person name="Goeker M."/>
        </authorList>
    </citation>
    <scope>NUCLEOTIDE SEQUENCE [LARGE SCALE GENOMIC DNA]</scope>
    <source>
        <strain evidence="2 3">DSM 26675</strain>
    </source>
</reference>
<evidence type="ECO:0000259" key="1">
    <source>
        <dbReference type="SMART" id="SM00989"/>
    </source>
</evidence>
<organism evidence="2 3">
    <name type="scientific">Cytobacillus eiseniae</name>
    <dbReference type="NCBI Taxonomy" id="762947"/>
    <lineage>
        <taxon>Bacteria</taxon>
        <taxon>Bacillati</taxon>
        <taxon>Bacillota</taxon>
        <taxon>Bacilli</taxon>
        <taxon>Bacillales</taxon>
        <taxon>Bacillaceae</taxon>
        <taxon>Cytobacillus</taxon>
    </lineage>
</organism>
<evidence type="ECO:0000313" key="3">
    <source>
        <dbReference type="Proteomes" id="UP001519293"/>
    </source>
</evidence>